<protein>
    <submittedName>
        <fullName evidence="2">Toprim domain-containing protein</fullName>
    </submittedName>
</protein>
<gene>
    <name evidence="2" type="ORF">ORJ04_18410</name>
</gene>
<organism evidence="2 3">
    <name type="scientific">Rheinheimera baltica</name>
    <dbReference type="NCBI Taxonomy" id="67576"/>
    <lineage>
        <taxon>Bacteria</taxon>
        <taxon>Pseudomonadati</taxon>
        <taxon>Pseudomonadota</taxon>
        <taxon>Gammaproteobacteria</taxon>
        <taxon>Chromatiales</taxon>
        <taxon>Chromatiaceae</taxon>
        <taxon>Rheinheimera</taxon>
    </lineage>
</organism>
<proteinExistence type="predicted"/>
<evidence type="ECO:0000313" key="3">
    <source>
        <dbReference type="Proteomes" id="UP001231109"/>
    </source>
</evidence>
<dbReference type="EMBL" id="JAPJDZ010000078">
    <property type="protein sequence ID" value="MDP5137928.1"/>
    <property type="molecule type" value="Genomic_DNA"/>
</dbReference>
<dbReference type="CDD" id="cd01029">
    <property type="entry name" value="TOPRIM_primases"/>
    <property type="match status" value="1"/>
</dbReference>
<dbReference type="InterPro" id="IPR034154">
    <property type="entry name" value="TOPRIM_DnaG/twinkle"/>
</dbReference>
<evidence type="ECO:0000313" key="2">
    <source>
        <dbReference type="EMBL" id="MDP5137928.1"/>
    </source>
</evidence>
<evidence type="ECO:0000259" key="1">
    <source>
        <dbReference type="Pfam" id="PF13362"/>
    </source>
</evidence>
<reference evidence="2 3" key="1">
    <citation type="submission" date="2022-11" db="EMBL/GenBank/DDBJ databases">
        <title>Viruses from the air-sea interface of a natural surface slick.</title>
        <authorList>
            <person name="Rahlff J."/>
            <person name="Holmfeldt K."/>
        </authorList>
    </citation>
    <scope>NUCLEOTIDE SEQUENCE [LARGE SCALE GENOMIC DNA]</scope>
    <source>
        <strain evidence="2 3">SMS4</strain>
    </source>
</reference>
<feature type="domain" description="Toprim" evidence="1">
    <location>
        <begin position="168"/>
        <end position="266"/>
    </location>
</feature>
<dbReference type="Pfam" id="PF13362">
    <property type="entry name" value="Toprim_3"/>
    <property type="match status" value="1"/>
</dbReference>
<sequence length="279" mass="30441">MLLETPPGKIQRFEIVGDKKGNLNGWLISFNNGYESHGYVFGSWKLGSYHTFSSNKTASVDRLNLESARREANRSQEEQQRQVANACYEQWKRAEPAARHPYLARKGIQAHIAKVDTYNRLLIPVVDMAGQLTSLQYIKPTGCKLFSKGGKKSGCFCPLGYGESASTILVCEGFATGATLREATGLPVIVAFDAGNLKPVTMSLRLQHPHSKIIICADNDHLNRNQNVGLNKATEAAKCSGAYMIYPGFAANDNGTDFNDLAVTAGLDGIQKIIQEVAA</sequence>
<accession>A0ABT9I490</accession>
<dbReference type="RefSeq" id="WP_305977127.1">
    <property type="nucleotide sequence ID" value="NZ_JAPJDZ010000078.1"/>
</dbReference>
<dbReference type="InterPro" id="IPR006171">
    <property type="entry name" value="TOPRIM_dom"/>
</dbReference>
<name>A0ABT9I490_9GAMM</name>
<keyword evidence="3" id="KW-1185">Reference proteome</keyword>
<comment type="caution">
    <text evidence="2">The sequence shown here is derived from an EMBL/GenBank/DDBJ whole genome shotgun (WGS) entry which is preliminary data.</text>
</comment>
<dbReference type="Proteomes" id="UP001231109">
    <property type="component" value="Unassembled WGS sequence"/>
</dbReference>